<protein>
    <recommendedName>
        <fullName evidence="4">Outer membrane lipoprotein-sorting protein</fullName>
    </recommendedName>
</protein>
<name>A0ABT0HAR4_9FLAO</name>
<comment type="caution">
    <text evidence="2">The sequence shown here is derived from an EMBL/GenBank/DDBJ whole genome shotgun (WGS) entry which is preliminary data.</text>
</comment>
<organism evidence="2 3">
    <name type="scientific">Psychroserpens algicola</name>
    <dbReference type="NCBI Taxonomy" id="1719034"/>
    <lineage>
        <taxon>Bacteria</taxon>
        <taxon>Pseudomonadati</taxon>
        <taxon>Bacteroidota</taxon>
        <taxon>Flavobacteriia</taxon>
        <taxon>Flavobacteriales</taxon>
        <taxon>Flavobacteriaceae</taxon>
        <taxon>Psychroserpens</taxon>
    </lineage>
</organism>
<dbReference type="Proteomes" id="UP001203687">
    <property type="component" value="Unassembled WGS sequence"/>
</dbReference>
<evidence type="ECO:0000313" key="3">
    <source>
        <dbReference type="Proteomes" id="UP001203687"/>
    </source>
</evidence>
<reference evidence="2" key="1">
    <citation type="submission" date="2022-04" db="EMBL/GenBank/DDBJ databases">
        <authorList>
            <person name="Ren T."/>
        </authorList>
    </citation>
    <scope>NUCLEOTIDE SEQUENCE</scope>
    <source>
        <strain evidence="2">F63249</strain>
    </source>
</reference>
<evidence type="ECO:0008006" key="4">
    <source>
        <dbReference type="Google" id="ProtNLM"/>
    </source>
</evidence>
<accession>A0ABT0HAR4</accession>
<sequence>MTRLLTFLLVITVLISCKPESKAQNHTTETISEEQIEITVAEKIAQAHGYDHWNNVNTIEFTFNVDRGDNHFQRSWEWQPKADYVVSMVSKDSISMYTRQTPSNTIETIDPKFINVDKSFINDKFWLLIPFQMVWDDGTTLSESIKAVAPIAKTEMNKITLTYSNEGGYTPGDAYDIFYDEDFIIREWVFRKGNSETPTMTTTFENYEDFNGIKIAKDHKMADGNFNLYFSNIKIQ</sequence>
<keyword evidence="3" id="KW-1185">Reference proteome</keyword>
<feature type="chain" id="PRO_5046388002" description="Outer membrane lipoprotein-sorting protein" evidence="1">
    <location>
        <begin position="24"/>
        <end position="236"/>
    </location>
</feature>
<feature type="signal peptide" evidence="1">
    <location>
        <begin position="1"/>
        <end position="23"/>
    </location>
</feature>
<proteinExistence type="predicted"/>
<evidence type="ECO:0000256" key="1">
    <source>
        <dbReference type="SAM" id="SignalP"/>
    </source>
</evidence>
<dbReference type="PROSITE" id="PS51257">
    <property type="entry name" value="PROKAR_LIPOPROTEIN"/>
    <property type="match status" value="1"/>
</dbReference>
<keyword evidence="1" id="KW-0732">Signal</keyword>
<gene>
    <name evidence="2" type="ORF">MUY34_11600</name>
</gene>
<evidence type="ECO:0000313" key="2">
    <source>
        <dbReference type="EMBL" id="MCK8481272.1"/>
    </source>
</evidence>
<dbReference type="EMBL" id="JALPQF010000011">
    <property type="protein sequence ID" value="MCK8481272.1"/>
    <property type="molecule type" value="Genomic_DNA"/>
</dbReference>
<dbReference type="RefSeq" id="WP_248413235.1">
    <property type="nucleotide sequence ID" value="NZ_JALPQF010000011.1"/>
</dbReference>